<comment type="catalytic activity">
    <reaction evidence="7">
        <text>[thioredoxin]-dithiol + NADP(+) = [thioredoxin]-disulfide + NADPH + H(+)</text>
        <dbReference type="Rhea" id="RHEA:20345"/>
        <dbReference type="Rhea" id="RHEA-COMP:10698"/>
        <dbReference type="Rhea" id="RHEA-COMP:10700"/>
        <dbReference type="ChEBI" id="CHEBI:15378"/>
        <dbReference type="ChEBI" id="CHEBI:29950"/>
        <dbReference type="ChEBI" id="CHEBI:50058"/>
        <dbReference type="ChEBI" id="CHEBI:57783"/>
        <dbReference type="ChEBI" id="CHEBI:58349"/>
        <dbReference type="EC" id="1.8.1.9"/>
    </reaction>
</comment>
<dbReference type="GO" id="GO:0019430">
    <property type="term" value="P:removal of superoxide radicals"/>
    <property type="evidence" value="ECO:0007669"/>
    <property type="project" value="UniProtKB-UniRule"/>
</dbReference>
<evidence type="ECO:0000256" key="2">
    <source>
        <dbReference type="ARBA" id="ARBA00022630"/>
    </source>
</evidence>
<evidence type="ECO:0000256" key="5">
    <source>
        <dbReference type="ARBA" id="ARBA00023157"/>
    </source>
</evidence>
<dbReference type="EC" id="1.8.1.9" evidence="7"/>
<dbReference type="AlphaFoldDB" id="A0A444J4R5"/>
<evidence type="ECO:0000256" key="7">
    <source>
        <dbReference type="RuleBase" id="RU003880"/>
    </source>
</evidence>
<evidence type="ECO:0000313" key="11">
    <source>
        <dbReference type="Proteomes" id="UP000286862"/>
    </source>
</evidence>
<name>A0A444J4R5_9BACT</name>
<organism evidence="10 11">
    <name type="scientific">Candidatus Electrothrix marina</name>
    <dbReference type="NCBI Taxonomy" id="1859130"/>
    <lineage>
        <taxon>Bacteria</taxon>
        <taxon>Pseudomonadati</taxon>
        <taxon>Thermodesulfobacteriota</taxon>
        <taxon>Desulfobulbia</taxon>
        <taxon>Desulfobulbales</taxon>
        <taxon>Desulfobulbaceae</taxon>
        <taxon>Candidatus Electrothrix</taxon>
    </lineage>
</organism>
<dbReference type="Pfam" id="PF07992">
    <property type="entry name" value="Pyr_redox_2"/>
    <property type="match status" value="1"/>
</dbReference>
<comment type="cofactor">
    <cofactor evidence="8">
        <name>FAD</name>
        <dbReference type="ChEBI" id="CHEBI:57692"/>
    </cofactor>
    <text evidence="8">Binds 1 FAD per subunit.</text>
</comment>
<dbReference type="InterPro" id="IPR008255">
    <property type="entry name" value="Pyr_nucl-diS_OxRdtase_2_AS"/>
</dbReference>
<reference evidence="10 11" key="1">
    <citation type="submission" date="2017-01" db="EMBL/GenBank/DDBJ databases">
        <title>The cable genome- insights into the physiology and evolution of filamentous bacteria capable of sulfide oxidation via long distance electron transfer.</title>
        <authorList>
            <person name="Schreiber L."/>
            <person name="Bjerg J.T."/>
            <person name="Boggild A."/>
            <person name="Van De Vossenberg J."/>
            <person name="Meysman F."/>
            <person name="Nielsen L.P."/>
            <person name="Schramm A."/>
            <person name="Kjeldsen K.U."/>
        </authorList>
    </citation>
    <scope>NUCLEOTIDE SEQUENCE [LARGE SCALE GENOMIC DNA]</scope>
    <source>
        <strain evidence="10">A2</strain>
    </source>
</reference>
<keyword evidence="8" id="KW-0521">NADP</keyword>
<keyword evidence="5" id="KW-1015">Disulfide bond</keyword>
<dbReference type="InterPro" id="IPR036188">
    <property type="entry name" value="FAD/NAD-bd_sf"/>
</dbReference>
<dbReference type="PRINTS" id="PR00368">
    <property type="entry name" value="FADPNR"/>
</dbReference>
<comment type="similarity">
    <text evidence="1 7">Belongs to the class-II pyridine nucleotide-disulfide oxidoreductase family.</text>
</comment>
<feature type="domain" description="FAD/NAD(P)-binding" evidence="9">
    <location>
        <begin position="49"/>
        <end position="338"/>
    </location>
</feature>
<keyword evidence="3 7" id="KW-0274">FAD</keyword>
<dbReference type="PROSITE" id="PS00573">
    <property type="entry name" value="PYRIDINE_REDOX_2"/>
    <property type="match status" value="1"/>
</dbReference>
<dbReference type="SUPFAM" id="SSF51905">
    <property type="entry name" value="FAD/NAD(P)-binding domain"/>
    <property type="match status" value="1"/>
</dbReference>
<keyword evidence="2 7" id="KW-0285">Flavoprotein</keyword>
<gene>
    <name evidence="10" type="ORF">VT99_11282</name>
</gene>
<comment type="caution">
    <text evidence="10">The sequence shown here is derived from an EMBL/GenBank/DDBJ whole genome shotgun (WGS) entry which is preliminary data.</text>
</comment>
<protein>
    <recommendedName>
        <fullName evidence="7">Thioredoxin reductase</fullName>
        <ecNumber evidence="7">1.8.1.9</ecNumber>
    </recommendedName>
</protein>
<dbReference type="Proteomes" id="UP000286862">
    <property type="component" value="Unassembled WGS sequence"/>
</dbReference>
<dbReference type="GO" id="GO:0005737">
    <property type="term" value="C:cytoplasm"/>
    <property type="evidence" value="ECO:0007669"/>
    <property type="project" value="InterPro"/>
</dbReference>
<evidence type="ECO:0000256" key="1">
    <source>
        <dbReference type="ARBA" id="ARBA00009333"/>
    </source>
</evidence>
<dbReference type="GO" id="GO:0004791">
    <property type="term" value="F:thioredoxin-disulfide reductase (NADPH) activity"/>
    <property type="evidence" value="ECO:0007669"/>
    <property type="project" value="UniProtKB-UniRule"/>
</dbReference>
<evidence type="ECO:0000256" key="4">
    <source>
        <dbReference type="ARBA" id="ARBA00023002"/>
    </source>
</evidence>
<dbReference type="InterPro" id="IPR050097">
    <property type="entry name" value="Ferredoxin-NADP_redctase_2"/>
</dbReference>
<dbReference type="PRINTS" id="PR00469">
    <property type="entry name" value="PNDRDTASEII"/>
</dbReference>
<dbReference type="PANTHER" id="PTHR48105">
    <property type="entry name" value="THIOREDOXIN REDUCTASE 1-RELATED-RELATED"/>
    <property type="match status" value="1"/>
</dbReference>
<proteinExistence type="inferred from homology"/>
<dbReference type="Gene3D" id="3.50.50.60">
    <property type="entry name" value="FAD/NAD(P)-binding domain"/>
    <property type="match status" value="2"/>
</dbReference>
<dbReference type="EMBL" id="MTKQ01000128">
    <property type="protein sequence ID" value="RWX48020.1"/>
    <property type="molecule type" value="Genomic_DNA"/>
</dbReference>
<evidence type="ECO:0000259" key="9">
    <source>
        <dbReference type="Pfam" id="PF07992"/>
    </source>
</evidence>
<evidence type="ECO:0000256" key="6">
    <source>
        <dbReference type="ARBA" id="ARBA00023284"/>
    </source>
</evidence>
<dbReference type="InterPro" id="IPR005982">
    <property type="entry name" value="Thioredox_Rdtase"/>
</dbReference>
<keyword evidence="6 7" id="KW-0676">Redox-active center</keyword>
<dbReference type="InterPro" id="IPR023753">
    <property type="entry name" value="FAD/NAD-binding_dom"/>
</dbReference>
<comment type="subunit">
    <text evidence="7">Homodimer.</text>
</comment>
<accession>A0A444J4R5</accession>
<evidence type="ECO:0000256" key="3">
    <source>
        <dbReference type="ARBA" id="ARBA00022827"/>
    </source>
</evidence>
<evidence type="ECO:0000256" key="8">
    <source>
        <dbReference type="RuleBase" id="RU003881"/>
    </source>
</evidence>
<evidence type="ECO:0000313" key="10">
    <source>
        <dbReference type="EMBL" id="RWX48020.1"/>
    </source>
</evidence>
<keyword evidence="4 7" id="KW-0560">Oxidoreductase</keyword>
<sequence>MQGRYTGLASTAPVPKTGMFFLKSRTGILAKSSGFLYFYKISFMKKTDYQLIIIGGGPAGLTAGMYAARGRLNTLLIEKGAAGGQVLLTDWVDNYPGFYDGITGFELMDKMTAHVDRFGLEKKFAAVTAMDLQKERKLITLESGEELTAQSVIISTGAKPRKLDVPGEEALQGRGVSYCATCDGPFYRDQEIAVVGGGNTAIQEALHLTKFASKVTVIHRRDTLRATAILQEKAFAEEKIDFIWDAQVSEIVGNDEGVESLNIQHNDGSTSNLPVTGIFVLIGVVPNNEMLPLEQLETDEGGFVFTDHEMCTKLPGVYAAGDIRSKNSRQIINAAGEGATAELSAEHYLSNLAVD</sequence>
<dbReference type="NCBIfam" id="TIGR01292">
    <property type="entry name" value="TRX_reduct"/>
    <property type="match status" value="1"/>
</dbReference>